<evidence type="ECO:0000256" key="4">
    <source>
        <dbReference type="HAMAP-Rule" id="MF_01082"/>
    </source>
</evidence>
<evidence type="ECO:0000313" key="6">
    <source>
        <dbReference type="EMBL" id="WNY24702.1"/>
    </source>
</evidence>
<dbReference type="InterPro" id="IPR001656">
    <property type="entry name" value="PsdUridine_synth_TruD"/>
</dbReference>
<dbReference type="PANTHER" id="PTHR13326">
    <property type="entry name" value="TRNA PSEUDOURIDINE SYNTHASE D"/>
    <property type="match status" value="1"/>
</dbReference>
<dbReference type="GO" id="GO:0160150">
    <property type="term" value="F:tRNA pseudouridine(13) synthase activity"/>
    <property type="evidence" value="ECO:0007669"/>
    <property type="project" value="UniProtKB-EC"/>
</dbReference>
<protein>
    <recommendedName>
        <fullName evidence="4">Probable tRNA pseudouridine synthase D</fullName>
        <ecNumber evidence="4">5.4.99.27</ecNumber>
    </recommendedName>
    <alternativeName>
        <fullName evidence="4">tRNA pseudouridine(13) synthase</fullName>
    </alternativeName>
    <alternativeName>
        <fullName evidence="4">tRNA pseudouridylate synthase D</fullName>
    </alternativeName>
    <alternativeName>
        <fullName evidence="4">tRNA-uridine isomerase D</fullName>
    </alternativeName>
</protein>
<dbReference type="GeneID" id="89229351"/>
<dbReference type="EC" id="5.4.99.27" evidence="4"/>
<dbReference type="Pfam" id="PF01142">
    <property type="entry name" value="TruD"/>
    <property type="match status" value="1"/>
</dbReference>
<keyword evidence="2 4" id="KW-0819">tRNA processing</keyword>
<comment type="catalytic activity">
    <reaction evidence="4">
        <text>uridine(13) in tRNA = pseudouridine(13) in tRNA</text>
        <dbReference type="Rhea" id="RHEA:42540"/>
        <dbReference type="Rhea" id="RHEA-COMP:10105"/>
        <dbReference type="Rhea" id="RHEA-COMP:10106"/>
        <dbReference type="ChEBI" id="CHEBI:65314"/>
        <dbReference type="ChEBI" id="CHEBI:65315"/>
        <dbReference type="EC" id="5.4.99.27"/>
    </reaction>
</comment>
<dbReference type="Proteomes" id="UP001303587">
    <property type="component" value="Chromosome"/>
</dbReference>
<dbReference type="Gene3D" id="3.30.70.3160">
    <property type="match status" value="1"/>
</dbReference>
<name>A0AA96V1I1_9EURY</name>
<dbReference type="FunFam" id="3.30.70.3160:FF:000001">
    <property type="entry name" value="Probable tRNA pseudouridine synthase D"/>
    <property type="match status" value="1"/>
</dbReference>
<dbReference type="GO" id="GO:0003723">
    <property type="term" value="F:RNA binding"/>
    <property type="evidence" value="ECO:0007669"/>
    <property type="project" value="InterPro"/>
</dbReference>
<dbReference type="EMBL" id="CP131060">
    <property type="protein sequence ID" value="WNY24702.1"/>
    <property type="molecule type" value="Genomic_DNA"/>
</dbReference>
<dbReference type="GO" id="GO:0031119">
    <property type="term" value="P:tRNA pseudouridine synthesis"/>
    <property type="evidence" value="ECO:0007669"/>
    <property type="project" value="UniProtKB-UniRule"/>
</dbReference>
<dbReference type="InterPro" id="IPR020103">
    <property type="entry name" value="PsdUridine_synth_cat_dom_sf"/>
</dbReference>
<accession>A0AA96V1I1</accession>
<evidence type="ECO:0000256" key="1">
    <source>
        <dbReference type="ARBA" id="ARBA00007953"/>
    </source>
</evidence>
<dbReference type="PROSITE" id="PS50984">
    <property type="entry name" value="TRUD"/>
    <property type="match status" value="1"/>
</dbReference>
<dbReference type="HAMAP" id="MF_01082">
    <property type="entry name" value="TruD"/>
    <property type="match status" value="1"/>
</dbReference>
<dbReference type="RefSeq" id="WP_338102776.1">
    <property type="nucleotide sequence ID" value="NZ_CP131060.1"/>
</dbReference>
<dbReference type="AlphaFoldDB" id="A0AA96V1I1"/>
<feature type="domain" description="TRUD" evidence="5">
    <location>
        <begin position="176"/>
        <end position="400"/>
    </location>
</feature>
<feature type="active site" description="Nucleophile" evidence="4">
    <location>
        <position position="97"/>
    </location>
</feature>
<reference evidence="6 7" key="1">
    <citation type="submission" date="2023-07" db="EMBL/GenBank/DDBJ databases">
        <title>Closed genoem sequence of Methanosarcinaceae archaeon Ac7.</title>
        <authorList>
            <person name="Poehlein A."/>
            <person name="Protasov E."/>
            <person name="Platt K."/>
            <person name="Reeh H."/>
            <person name="Daniel R."/>
            <person name="Brune A."/>
        </authorList>
    </citation>
    <scope>NUCLEOTIDE SEQUENCE [LARGE SCALE GENOMIC DNA]</scope>
    <source>
        <strain evidence="6 7">Ac7</strain>
    </source>
</reference>
<evidence type="ECO:0000259" key="5">
    <source>
        <dbReference type="PROSITE" id="PS50984"/>
    </source>
</evidence>
<gene>
    <name evidence="4 6" type="primary">truD</name>
    <name evidence="6" type="ORF">MsAc7_02260</name>
</gene>
<keyword evidence="7" id="KW-1185">Reference proteome</keyword>
<evidence type="ECO:0000256" key="2">
    <source>
        <dbReference type="ARBA" id="ARBA00022694"/>
    </source>
</evidence>
<evidence type="ECO:0000256" key="3">
    <source>
        <dbReference type="ARBA" id="ARBA00023235"/>
    </source>
</evidence>
<organism evidence="6 7">
    <name type="scientific">Methanolapillus millepedarum</name>
    <dbReference type="NCBI Taxonomy" id="3028296"/>
    <lineage>
        <taxon>Archaea</taxon>
        <taxon>Methanobacteriati</taxon>
        <taxon>Methanobacteriota</taxon>
        <taxon>Stenosarchaea group</taxon>
        <taxon>Methanomicrobia</taxon>
        <taxon>Methanosarcinales</taxon>
        <taxon>Methanosarcinaceae</taxon>
        <taxon>Methanolapillus</taxon>
    </lineage>
</organism>
<dbReference type="NCBIfam" id="TIGR00094">
    <property type="entry name" value="tRNA_TruD_broad"/>
    <property type="match status" value="1"/>
</dbReference>
<comment type="similarity">
    <text evidence="1 4">Belongs to the pseudouridine synthase TruD family.</text>
</comment>
<dbReference type="InterPro" id="IPR042214">
    <property type="entry name" value="TruD_catalytic"/>
</dbReference>
<dbReference type="InterPro" id="IPR011760">
    <property type="entry name" value="PsdUridine_synth_TruD_insert"/>
</dbReference>
<evidence type="ECO:0000313" key="7">
    <source>
        <dbReference type="Proteomes" id="UP001303587"/>
    </source>
</evidence>
<dbReference type="Gene3D" id="3.30.2350.20">
    <property type="entry name" value="TruD, catalytic domain"/>
    <property type="match status" value="1"/>
</dbReference>
<dbReference type="SUPFAM" id="SSF55120">
    <property type="entry name" value="Pseudouridine synthase"/>
    <property type="match status" value="1"/>
</dbReference>
<dbReference type="PANTHER" id="PTHR13326:SF21">
    <property type="entry name" value="PSEUDOURIDYLATE SYNTHASE PUS7L"/>
    <property type="match status" value="1"/>
</dbReference>
<dbReference type="PIRSF" id="PIRSF037016">
    <property type="entry name" value="Pseudouridin_synth_euk_prd"/>
    <property type="match status" value="1"/>
</dbReference>
<comment type="function">
    <text evidence="4">Could be responsible for synthesis of pseudouridine from uracil-13 in transfer RNAs.</text>
</comment>
<proteinExistence type="inferred from homology"/>
<sequence>MTKTDNPIFDLELKIGMTLYETDTPGVKGILRHRPEDFYVEEISDIQVSPVGTGNKSLKYLVFELTKNNWDTNHFLKALSNSLGISHKRISYAGTKDKRAVTVQKMSVYDVSEEALNNVSLKDISIRVLGKSQNPVALGDLDGNLFKITLRNIDFSPEETLRMAEKTTLEIAASGGVPNFFGIQRFGTKRPMTHLVGQDILSGNLEKAVMRYIAESYPDESEETKAVRNYILETNDLKGGLAKMPDHLGHEKALLNHLIAYPGDYKGAFMVLPKNLYTMFVHAYQSYLFNQIICKRLEAGLLLNRAEIGDIVCYRRGKIPDPDRLETVDAENREGINNLLRRKRAFITAPLFGSETPLAGGIPGEIERSVIEMTGFSADDFKVPAFPETASKGLRKEILLEVEPTFLAAKDDDFPEKTALTLHFSLPKGSYATTVLREYMKTDPLDMS</sequence>
<keyword evidence="3 4" id="KW-0413">Isomerase</keyword>
<dbReference type="Gene3D" id="1.10.1510.30">
    <property type="match status" value="1"/>
</dbReference>